<proteinExistence type="predicted"/>
<sequence>MLGGEPSVRVAATGRGDQAGRGQKMSSRWPREEALALIRVRSEMDVAFRDSSAKGPLWEEVSRWGFLSPIRNNSHPFWIRGLIVITMIKGKHPRLVVSLVDDVKDKSNHFLVVTIIGTHTNRRDS</sequence>
<dbReference type="Proteomes" id="UP001057402">
    <property type="component" value="Chromosome 7"/>
</dbReference>
<name>A0ACB9NZL3_9MYRT</name>
<organism evidence="1 2">
    <name type="scientific">Melastoma candidum</name>
    <dbReference type="NCBI Taxonomy" id="119954"/>
    <lineage>
        <taxon>Eukaryota</taxon>
        <taxon>Viridiplantae</taxon>
        <taxon>Streptophyta</taxon>
        <taxon>Embryophyta</taxon>
        <taxon>Tracheophyta</taxon>
        <taxon>Spermatophyta</taxon>
        <taxon>Magnoliopsida</taxon>
        <taxon>eudicotyledons</taxon>
        <taxon>Gunneridae</taxon>
        <taxon>Pentapetalae</taxon>
        <taxon>rosids</taxon>
        <taxon>malvids</taxon>
        <taxon>Myrtales</taxon>
        <taxon>Melastomataceae</taxon>
        <taxon>Melastomatoideae</taxon>
        <taxon>Melastomateae</taxon>
        <taxon>Melastoma</taxon>
    </lineage>
</organism>
<gene>
    <name evidence="1" type="ORF">MLD38_024607</name>
</gene>
<evidence type="ECO:0000313" key="2">
    <source>
        <dbReference type="Proteomes" id="UP001057402"/>
    </source>
</evidence>
<evidence type="ECO:0000313" key="1">
    <source>
        <dbReference type="EMBL" id="KAI4339695.1"/>
    </source>
</evidence>
<keyword evidence="2" id="KW-1185">Reference proteome</keyword>
<reference evidence="2" key="1">
    <citation type="journal article" date="2023" name="Front. Plant Sci.">
        <title>Chromosomal-level genome assembly of Melastoma candidum provides insights into trichome evolution.</title>
        <authorList>
            <person name="Zhong Y."/>
            <person name="Wu W."/>
            <person name="Sun C."/>
            <person name="Zou P."/>
            <person name="Liu Y."/>
            <person name="Dai S."/>
            <person name="Zhou R."/>
        </authorList>
    </citation>
    <scope>NUCLEOTIDE SEQUENCE [LARGE SCALE GENOMIC DNA]</scope>
</reference>
<accession>A0ACB9NZL3</accession>
<comment type="caution">
    <text evidence="1">The sequence shown here is derived from an EMBL/GenBank/DDBJ whole genome shotgun (WGS) entry which is preliminary data.</text>
</comment>
<dbReference type="EMBL" id="CM042886">
    <property type="protein sequence ID" value="KAI4339695.1"/>
    <property type="molecule type" value="Genomic_DNA"/>
</dbReference>
<protein>
    <submittedName>
        <fullName evidence="1">Uncharacterized protein</fullName>
    </submittedName>
</protein>